<dbReference type="SUPFAM" id="SSF50965">
    <property type="entry name" value="Galactose oxidase, central domain"/>
    <property type="match status" value="1"/>
</dbReference>
<dbReference type="PANTHER" id="PTHR36220">
    <property type="entry name" value="UNNAMED PRODUCT"/>
    <property type="match status" value="1"/>
</dbReference>
<dbReference type="AlphaFoldDB" id="A0A7S1GQ17"/>
<dbReference type="PANTHER" id="PTHR36220:SF1">
    <property type="entry name" value="GAMMA TUBULIN COMPLEX COMPONENT C-TERMINAL DOMAIN-CONTAINING PROTEIN"/>
    <property type="match status" value="1"/>
</dbReference>
<proteinExistence type="predicted"/>
<organism evidence="3">
    <name type="scientific">Cyclophora tenuis</name>
    <name type="common">Marine diatom</name>
    <dbReference type="NCBI Taxonomy" id="216820"/>
    <lineage>
        <taxon>Eukaryota</taxon>
        <taxon>Sar</taxon>
        <taxon>Stramenopiles</taxon>
        <taxon>Ochrophyta</taxon>
        <taxon>Bacillariophyta</taxon>
        <taxon>Fragilariophyceae</taxon>
        <taxon>Fragilariophycidae</taxon>
        <taxon>Cyclophorales</taxon>
        <taxon>Cyclophoraceae</taxon>
        <taxon>Cyclophora</taxon>
    </lineage>
</organism>
<reference evidence="3" key="1">
    <citation type="submission" date="2021-01" db="EMBL/GenBank/DDBJ databases">
        <authorList>
            <person name="Corre E."/>
            <person name="Pelletier E."/>
            <person name="Niang G."/>
            <person name="Scheremetjew M."/>
            <person name="Finn R."/>
            <person name="Kale V."/>
            <person name="Holt S."/>
            <person name="Cochrane G."/>
            <person name="Meng A."/>
            <person name="Brown T."/>
            <person name="Cohen L."/>
        </authorList>
    </citation>
    <scope>NUCLEOTIDE SEQUENCE</scope>
    <source>
        <strain evidence="3">ECT3854</strain>
    </source>
</reference>
<feature type="transmembrane region" description="Helical" evidence="2">
    <location>
        <begin position="47"/>
        <end position="69"/>
    </location>
</feature>
<evidence type="ECO:0000313" key="3">
    <source>
        <dbReference type="EMBL" id="CAD8942516.1"/>
    </source>
</evidence>
<dbReference type="Pfam" id="PF14312">
    <property type="entry name" value="FG-GAP_2"/>
    <property type="match status" value="1"/>
</dbReference>
<dbReference type="InterPro" id="IPR013517">
    <property type="entry name" value="FG-GAP"/>
</dbReference>
<sequence>MTVAIGARSNDNINGRDSGQCRVFKYDDSRWVQLGQTLIGERAGDNFGYSVALSANGLMVIIGAIYNGVSPFRAGDARIFVYGGMEWIQIGGDVGGHAGGDLFGFSVAISSDGLTVAIGGTQVGTQDGTQDSGIARVYQLS</sequence>
<evidence type="ECO:0000256" key="1">
    <source>
        <dbReference type="ARBA" id="ARBA00022729"/>
    </source>
</evidence>
<dbReference type="Gene3D" id="2.130.10.130">
    <property type="entry name" value="Integrin alpha, N-terminal"/>
    <property type="match status" value="1"/>
</dbReference>
<keyword evidence="2" id="KW-0812">Transmembrane</keyword>
<gene>
    <name evidence="3" type="ORF">CTEN0397_LOCUS13582</name>
</gene>
<keyword evidence="2" id="KW-1133">Transmembrane helix</keyword>
<dbReference type="EMBL" id="HBFW01021100">
    <property type="protein sequence ID" value="CAD8942516.1"/>
    <property type="molecule type" value="Transcribed_RNA"/>
</dbReference>
<dbReference type="InterPro" id="IPR028994">
    <property type="entry name" value="Integrin_alpha_N"/>
</dbReference>
<protein>
    <submittedName>
        <fullName evidence="3">Uncharacterized protein</fullName>
    </submittedName>
</protein>
<keyword evidence="2" id="KW-0472">Membrane</keyword>
<accession>A0A7S1GQ17</accession>
<evidence type="ECO:0000256" key="2">
    <source>
        <dbReference type="SAM" id="Phobius"/>
    </source>
</evidence>
<keyword evidence="1" id="KW-0732">Signal</keyword>
<dbReference type="InterPro" id="IPR011043">
    <property type="entry name" value="Gal_Oxase/kelch_b-propeller"/>
</dbReference>
<name>A0A7S1GQ17_CYCTE</name>